<dbReference type="AlphaFoldDB" id="A0A2S0N7D1"/>
<accession>A0A2S0N7D1</accession>
<dbReference type="KEGG" id="phr:C6569_02620"/>
<protein>
    <submittedName>
        <fullName evidence="2">Uncharacterized protein</fullName>
    </submittedName>
</protein>
<evidence type="ECO:0000313" key="2">
    <source>
        <dbReference type="EMBL" id="AVO44045.1"/>
    </source>
</evidence>
<dbReference type="EMBL" id="CP027668">
    <property type="protein sequence ID" value="AVO44045.1"/>
    <property type="molecule type" value="Genomic_DNA"/>
</dbReference>
<dbReference type="Proteomes" id="UP000237889">
    <property type="component" value="Chromosome"/>
</dbReference>
<dbReference type="RefSeq" id="WP_106747375.1">
    <property type="nucleotide sequence ID" value="NZ_CP027668.1"/>
</dbReference>
<name>A0A2S0N7D1_9HYPH</name>
<reference evidence="2 3" key="1">
    <citation type="submission" date="2018-03" db="EMBL/GenBank/DDBJ databases">
        <title>Genome sequencing of Phreatobacter sp.</title>
        <authorList>
            <person name="Kim S.-J."/>
            <person name="Heo J."/>
            <person name="Kwon S.-W."/>
        </authorList>
    </citation>
    <scope>NUCLEOTIDE SEQUENCE [LARGE SCALE GENOMIC DNA]</scope>
    <source>
        <strain evidence="2 3">S-12</strain>
    </source>
</reference>
<organism evidence="2 3">
    <name type="scientific">Phreatobacter cathodiphilus</name>
    <dbReference type="NCBI Taxonomy" id="1868589"/>
    <lineage>
        <taxon>Bacteria</taxon>
        <taxon>Pseudomonadati</taxon>
        <taxon>Pseudomonadota</taxon>
        <taxon>Alphaproteobacteria</taxon>
        <taxon>Hyphomicrobiales</taxon>
        <taxon>Phreatobacteraceae</taxon>
        <taxon>Phreatobacter</taxon>
    </lineage>
</organism>
<proteinExistence type="predicted"/>
<evidence type="ECO:0000256" key="1">
    <source>
        <dbReference type="SAM" id="MobiDB-lite"/>
    </source>
</evidence>
<keyword evidence="3" id="KW-1185">Reference proteome</keyword>
<evidence type="ECO:0000313" key="3">
    <source>
        <dbReference type="Proteomes" id="UP000237889"/>
    </source>
</evidence>
<feature type="compositionally biased region" description="Basic and acidic residues" evidence="1">
    <location>
        <begin position="57"/>
        <end position="67"/>
    </location>
</feature>
<feature type="region of interest" description="Disordered" evidence="1">
    <location>
        <begin position="53"/>
        <end position="75"/>
    </location>
</feature>
<sequence>MKRSVSTSPINSILFIEDRPASNIPVVDPPTAPAWATPDCIIVKAYPEQDGPTDVLLGDHTDVDPGRPPDFTSMLRTPGGRVLVRDVLDEVVVTMPSARDLTRISIWLSHPEWPDKVIIGLD</sequence>
<gene>
    <name evidence="2" type="ORF">C6569_02620</name>
</gene>
<dbReference type="OrthoDB" id="8449815at2"/>